<reference evidence="1" key="2">
    <citation type="submission" date="2022-01" db="EMBL/GenBank/DDBJ databases">
        <authorList>
            <person name="Yamashiro T."/>
            <person name="Shiraishi A."/>
            <person name="Satake H."/>
            <person name="Nakayama K."/>
        </authorList>
    </citation>
    <scope>NUCLEOTIDE SEQUENCE</scope>
</reference>
<keyword evidence="2" id="KW-1185">Reference proteome</keyword>
<proteinExistence type="predicted"/>
<reference evidence="1" key="1">
    <citation type="journal article" date="2022" name="Int. J. Mol. Sci.">
        <title>Draft Genome of Tanacetum Coccineum: Genomic Comparison of Closely Related Tanacetum-Family Plants.</title>
        <authorList>
            <person name="Yamashiro T."/>
            <person name="Shiraishi A."/>
            <person name="Nakayama K."/>
            <person name="Satake H."/>
        </authorList>
    </citation>
    <scope>NUCLEOTIDE SEQUENCE</scope>
</reference>
<sequence length="86" mass="9516">MGGDETWSGGGEEIVRRKLRGGGGWVRSMVVEGRSEEKCIVDRLDPVKRSIFEVGRRTRRKVIPAAGDGGRTWEGRERGEVVCVCV</sequence>
<name>A0ABQ5A7J1_9ASTR</name>
<organism evidence="1 2">
    <name type="scientific">Tanacetum coccineum</name>
    <dbReference type="NCBI Taxonomy" id="301880"/>
    <lineage>
        <taxon>Eukaryota</taxon>
        <taxon>Viridiplantae</taxon>
        <taxon>Streptophyta</taxon>
        <taxon>Embryophyta</taxon>
        <taxon>Tracheophyta</taxon>
        <taxon>Spermatophyta</taxon>
        <taxon>Magnoliopsida</taxon>
        <taxon>eudicotyledons</taxon>
        <taxon>Gunneridae</taxon>
        <taxon>Pentapetalae</taxon>
        <taxon>asterids</taxon>
        <taxon>campanulids</taxon>
        <taxon>Asterales</taxon>
        <taxon>Asteraceae</taxon>
        <taxon>Asteroideae</taxon>
        <taxon>Anthemideae</taxon>
        <taxon>Anthemidinae</taxon>
        <taxon>Tanacetum</taxon>
    </lineage>
</organism>
<accession>A0ABQ5A7J1</accession>
<comment type="caution">
    <text evidence="1">The sequence shown here is derived from an EMBL/GenBank/DDBJ whole genome shotgun (WGS) entry which is preliminary data.</text>
</comment>
<dbReference type="EMBL" id="BQNB010011947">
    <property type="protein sequence ID" value="GJS97252.1"/>
    <property type="molecule type" value="Genomic_DNA"/>
</dbReference>
<evidence type="ECO:0000313" key="1">
    <source>
        <dbReference type="EMBL" id="GJS97252.1"/>
    </source>
</evidence>
<protein>
    <submittedName>
        <fullName evidence="1">Uncharacterized protein</fullName>
    </submittedName>
</protein>
<evidence type="ECO:0000313" key="2">
    <source>
        <dbReference type="Proteomes" id="UP001151760"/>
    </source>
</evidence>
<gene>
    <name evidence="1" type="ORF">Tco_0804220</name>
</gene>
<dbReference type="Proteomes" id="UP001151760">
    <property type="component" value="Unassembled WGS sequence"/>
</dbReference>